<dbReference type="Proteomes" id="UP000054997">
    <property type="component" value="Unassembled WGS sequence"/>
</dbReference>
<feature type="signal peptide" evidence="1">
    <location>
        <begin position="1"/>
        <end position="22"/>
    </location>
</feature>
<dbReference type="RefSeq" id="WP_058528737.1">
    <property type="nucleotide sequence ID" value="NZ_CAAAHZ010000004.1"/>
</dbReference>
<evidence type="ECO:0000256" key="1">
    <source>
        <dbReference type="SAM" id="SignalP"/>
    </source>
</evidence>
<gene>
    <name evidence="2" type="ORF">Llon_0723</name>
</gene>
<comment type="caution">
    <text evidence="2">The sequence shown here is derived from an EMBL/GenBank/DDBJ whole genome shotgun (WGS) entry which is preliminary data.</text>
</comment>
<organism evidence="2 3">
    <name type="scientific">Legionella londiniensis</name>
    <dbReference type="NCBI Taxonomy" id="45068"/>
    <lineage>
        <taxon>Bacteria</taxon>
        <taxon>Pseudomonadati</taxon>
        <taxon>Pseudomonadota</taxon>
        <taxon>Gammaproteobacteria</taxon>
        <taxon>Legionellales</taxon>
        <taxon>Legionellaceae</taxon>
        <taxon>Legionella</taxon>
    </lineage>
</organism>
<reference evidence="2 3" key="1">
    <citation type="submission" date="2015-11" db="EMBL/GenBank/DDBJ databases">
        <title>Genomic analysis of 38 Legionella species identifies large and diverse effector repertoires.</title>
        <authorList>
            <person name="Burstein D."/>
            <person name="Amaro F."/>
            <person name="Zusman T."/>
            <person name="Lifshitz Z."/>
            <person name="Cohen O."/>
            <person name="Gilbert J.A."/>
            <person name="Pupko T."/>
            <person name="Shuman H.A."/>
            <person name="Segal G."/>
        </authorList>
    </citation>
    <scope>NUCLEOTIDE SEQUENCE [LARGE SCALE GENOMIC DNA]</scope>
    <source>
        <strain evidence="2 3">ATCC 49505</strain>
    </source>
</reference>
<evidence type="ECO:0008006" key="4">
    <source>
        <dbReference type="Google" id="ProtNLM"/>
    </source>
</evidence>
<evidence type="ECO:0000313" key="2">
    <source>
        <dbReference type="EMBL" id="KTD21558.1"/>
    </source>
</evidence>
<dbReference type="PATRIC" id="fig|45068.5.peg.770"/>
<evidence type="ECO:0000313" key="3">
    <source>
        <dbReference type="Proteomes" id="UP000054997"/>
    </source>
</evidence>
<feature type="chain" id="PRO_5006914973" description="Secreted protein" evidence="1">
    <location>
        <begin position="23"/>
        <end position="110"/>
    </location>
</feature>
<protein>
    <recommendedName>
        <fullName evidence="4">Secreted protein</fullName>
    </recommendedName>
</protein>
<keyword evidence="1" id="KW-0732">Signal</keyword>
<proteinExistence type="predicted"/>
<dbReference type="AlphaFoldDB" id="A0A0W0VP54"/>
<dbReference type="OrthoDB" id="5652365at2"/>
<dbReference type="EMBL" id="LNYK01000014">
    <property type="protein sequence ID" value="KTD21558.1"/>
    <property type="molecule type" value="Genomic_DNA"/>
</dbReference>
<name>A0A0W0VP54_9GAMM</name>
<keyword evidence="3" id="KW-1185">Reference proteome</keyword>
<accession>A0A0W0VP54</accession>
<sequence length="110" mass="12253">MNSIFKSLSITALLLFGVSAYAEDKIVITGEPIVLEQQEGVYHVPADYTATTTYHYVMVDGAKRVCYAEKQPNLAALDLVTLDVMVGGETVVWNCYMYDPAYFEIQTTVE</sequence>